<dbReference type="InterPro" id="IPR037401">
    <property type="entry name" value="SnoaL-like"/>
</dbReference>
<gene>
    <name evidence="3" type="ORF">FHS74_003536</name>
</gene>
<organism evidence="3 4">
    <name type="scientific">Nitrospirillum iridis</name>
    <dbReference type="NCBI Taxonomy" id="765888"/>
    <lineage>
        <taxon>Bacteria</taxon>
        <taxon>Pseudomonadati</taxon>
        <taxon>Pseudomonadota</taxon>
        <taxon>Alphaproteobacteria</taxon>
        <taxon>Rhodospirillales</taxon>
        <taxon>Azospirillaceae</taxon>
        <taxon>Nitrospirillum</taxon>
    </lineage>
</organism>
<feature type="signal peptide" evidence="1">
    <location>
        <begin position="1"/>
        <end position="25"/>
    </location>
</feature>
<protein>
    <submittedName>
        <fullName evidence="3">Putative SnoaL-like aldol condensation-catalyzing enzyme</fullName>
    </submittedName>
</protein>
<keyword evidence="1" id="KW-0732">Signal</keyword>
<dbReference type="RefSeq" id="WP_184803310.1">
    <property type="nucleotide sequence ID" value="NZ_JACIIZ010000010.1"/>
</dbReference>
<dbReference type="Gene3D" id="3.10.450.50">
    <property type="match status" value="1"/>
</dbReference>
<keyword evidence="4" id="KW-1185">Reference proteome</keyword>
<evidence type="ECO:0000313" key="3">
    <source>
        <dbReference type="EMBL" id="MBB6252967.1"/>
    </source>
</evidence>
<reference evidence="3 4" key="1">
    <citation type="submission" date="2020-08" db="EMBL/GenBank/DDBJ databases">
        <title>Genomic Encyclopedia of Type Strains, Phase IV (KMG-IV): sequencing the most valuable type-strain genomes for metagenomic binning, comparative biology and taxonomic classification.</title>
        <authorList>
            <person name="Goeker M."/>
        </authorList>
    </citation>
    <scope>NUCLEOTIDE SEQUENCE [LARGE SCALE GENOMIC DNA]</scope>
    <source>
        <strain evidence="3 4">DSM 22198</strain>
    </source>
</reference>
<name>A0A7X0AZF3_9PROT</name>
<evidence type="ECO:0000259" key="2">
    <source>
        <dbReference type="Pfam" id="PF12680"/>
    </source>
</evidence>
<dbReference type="Proteomes" id="UP000539175">
    <property type="component" value="Unassembled WGS sequence"/>
</dbReference>
<evidence type="ECO:0000313" key="4">
    <source>
        <dbReference type="Proteomes" id="UP000539175"/>
    </source>
</evidence>
<dbReference type="EMBL" id="JACIIZ010000010">
    <property type="protein sequence ID" value="MBB6252967.1"/>
    <property type="molecule type" value="Genomic_DNA"/>
</dbReference>
<evidence type="ECO:0000256" key="1">
    <source>
        <dbReference type="SAM" id="SignalP"/>
    </source>
</evidence>
<dbReference type="Pfam" id="PF12680">
    <property type="entry name" value="SnoaL_2"/>
    <property type="match status" value="1"/>
</dbReference>
<proteinExistence type="predicted"/>
<dbReference type="AlphaFoldDB" id="A0A7X0AZF3"/>
<feature type="domain" description="SnoaL-like" evidence="2">
    <location>
        <begin position="59"/>
        <end position="160"/>
    </location>
</feature>
<sequence>MWLKLSVFLVGIFLAGTAAPGGAKAQEAVVGARNPDALFTSPDPVLNRNKQAAYHIVKDLLEADHWDEADRWMTAEYHQHNPLVPSGRDHVVDFFSKVLKRAPKPVPQTMATPVVAVLAEGDLVTVVFPRTLKDPKDPSKTYTTTWFDMWRFKDGKADEHWDPASKDLPPGP</sequence>
<comment type="caution">
    <text evidence="3">The sequence shown here is derived from an EMBL/GenBank/DDBJ whole genome shotgun (WGS) entry which is preliminary data.</text>
</comment>
<dbReference type="SUPFAM" id="SSF54427">
    <property type="entry name" value="NTF2-like"/>
    <property type="match status" value="1"/>
</dbReference>
<accession>A0A7X0AZF3</accession>
<dbReference type="InterPro" id="IPR032710">
    <property type="entry name" value="NTF2-like_dom_sf"/>
</dbReference>
<feature type="chain" id="PRO_5031496167" evidence="1">
    <location>
        <begin position="26"/>
        <end position="172"/>
    </location>
</feature>